<dbReference type="RefSeq" id="WP_021922095.1">
    <property type="nucleotide sequence ID" value="NZ_CATYLF010000022.1"/>
</dbReference>
<dbReference type="Pfam" id="PF00455">
    <property type="entry name" value="DeoRC"/>
    <property type="match status" value="1"/>
</dbReference>
<dbReference type="InterPro" id="IPR018356">
    <property type="entry name" value="Tscrpt_reg_HTH_DeoR_CS"/>
</dbReference>
<protein>
    <submittedName>
        <fullName evidence="6">DeoR/GlpR transcriptional regulator</fullName>
    </submittedName>
    <submittedName>
        <fullName evidence="5">Transcription repressor of fructose operon FruR</fullName>
    </submittedName>
</protein>
<evidence type="ECO:0000313" key="7">
    <source>
        <dbReference type="Proteomes" id="UP000049828"/>
    </source>
</evidence>
<dbReference type="AlphaFoldDB" id="A0A0M6WRX7"/>
<reference evidence="5" key="2">
    <citation type="submission" date="2015-05" db="EMBL/GenBank/DDBJ databases">
        <authorList>
            <person name="Wang D.B."/>
            <person name="Wang M."/>
        </authorList>
    </citation>
    <scope>NUCLEOTIDE SEQUENCE [LARGE SCALE GENOMIC DNA]</scope>
    <source>
        <strain evidence="5">L1-83</strain>
    </source>
</reference>
<organism evidence="5 7">
    <name type="scientific">Roseburia inulinivorans</name>
    <dbReference type="NCBI Taxonomy" id="360807"/>
    <lineage>
        <taxon>Bacteria</taxon>
        <taxon>Bacillati</taxon>
        <taxon>Bacillota</taxon>
        <taxon>Clostridia</taxon>
        <taxon>Lachnospirales</taxon>
        <taxon>Lachnospiraceae</taxon>
        <taxon>Roseburia</taxon>
    </lineage>
</organism>
<keyword evidence="1" id="KW-0805">Transcription regulation</keyword>
<dbReference type="PRINTS" id="PR00037">
    <property type="entry name" value="HTHLACR"/>
</dbReference>
<accession>A0A0M6WRX7</accession>
<dbReference type="Proteomes" id="UP000049828">
    <property type="component" value="Unassembled WGS sequence"/>
</dbReference>
<evidence type="ECO:0000259" key="4">
    <source>
        <dbReference type="PROSITE" id="PS51000"/>
    </source>
</evidence>
<dbReference type="Pfam" id="PF08220">
    <property type="entry name" value="HTH_DeoR"/>
    <property type="match status" value="1"/>
</dbReference>
<dbReference type="InterPro" id="IPR001034">
    <property type="entry name" value="DeoR_HTH"/>
</dbReference>
<keyword evidence="7" id="KW-1185">Reference proteome</keyword>
<evidence type="ECO:0000313" key="5">
    <source>
        <dbReference type="EMBL" id="CRL40462.1"/>
    </source>
</evidence>
<evidence type="ECO:0000313" key="8">
    <source>
        <dbReference type="Proteomes" id="UP000286271"/>
    </source>
</evidence>
<keyword evidence="3" id="KW-0804">Transcription</keyword>
<dbReference type="GO" id="GO:0003700">
    <property type="term" value="F:DNA-binding transcription factor activity"/>
    <property type="evidence" value="ECO:0007669"/>
    <property type="project" value="InterPro"/>
</dbReference>
<proteinExistence type="predicted"/>
<dbReference type="OrthoDB" id="9797223at2"/>
<sequence>MLTEERFAKILSILESMGSVTVQQLMTELNASESTIRRDLNALDANGQLTKVHGGAILKTMAYSTKDDNVVSRKEKNRDAKNKIAKYAAEQIAPGDFVYLDAGTTTELMIEYITSHQAVFVTNAISHAKRLAERGFTVYLLGGEFKAVTEAIVGEEAVAALEKYNFTKGFWGANGVSLQKGYSTPELKEAMVKKKSMENCKERFVLADESKFNQISSVTFAPFEGATVITTGLSLPAYKKCKNVIDVKQ</sequence>
<dbReference type="InterPro" id="IPR036390">
    <property type="entry name" value="WH_DNA-bd_sf"/>
</dbReference>
<dbReference type="EMBL" id="QSKW01000014">
    <property type="protein sequence ID" value="RHE97095.1"/>
    <property type="molecule type" value="Genomic_DNA"/>
</dbReference>
<reference evidence="6 8" key="3">
    <citation type="submission" date="2018-08" db="EMBL/GenBank/DDBJ databases">
        <title>A genome reference for cultivated species of the human gut microbiota.</title>
        <authorList>
            <person name="Zou Y."/>
            <person name="Xue W."/>
            <person name="Luo G."/>
        </authorList>
    </citation>
    <scope>NUCLEOTIDE SEQUENCE [LARGE SCALE GENOMIC DNA]</scope>
    <source>
        <strain evidence="6 8">AM27-11</strain>
    </source>
</reference>
<dbReference type="PROSITE" id="PS51000">
    <property type="entry name" value="HTH_DEOR_2"/>
    <property type="match status" value="1"/>
</dbReference>
<dbReference type="SUPFAM" id="SSF100950">
    <property type="entry name" value="NagB/RpiA/CoA transferase-like"/>
    <property type="match status" value="1"/>
</dbReference>
<dbReference type="SUPFAM" id="SSF46785">
    <property type="entry name" value="Winged helix' DNA-binding domain"/>
    <property type="match status" value="1"/>
</dbReference>
<dbReference type="InterPro" id="IPR014036">
    <property type="entry name" value="DeoR-like_C"/>
</dbReference>
<dbReference type="SMART" id="SM01134">
    <property type="entry name" value="DeoRC"/>
    <property type="match status" value="1"/>
</dbReference>
<evidence type="ECO:0000313" key="6">
    <source>
        <dbReference type="EMBL" id="RHE97095.1"/>
    </source>
</evidence>
<dbReference type="Gene3D" id="3.40.50.1360">
    <property type="match status" value="1"/>
</dbReference>
<evidence type="ECO:0000256" key="2">
    <source>
        <dbReference type="ARBA" id="ARBA00023125"/>
    </source>
</evidence>
<feature type="domain" description="HTH deoR-type" evidence="4">
    <location>
        <begin position="3"/>
        <end position="58"/>
    </location>
</feature>
<dbReference type="PANTHER" id="PTHR30363">
    <property type="entry name" value="HTH-TYPE TRANSCRIPTIONAL REGULATOR SRLR-RELATED"/>
    <property type="match status" value="1"/>
</dbReference>
<name>A0A0M6WRX7_9FIRM</name>
<dbReference type="InterPro" id="IPR050313">
    <property type="entry name" value="Carb_Metab_HTH_regulators"/>
</dbReference>
<reference evidence="7" key="1">
    <citation type="submission" date="2015-05" db="EMBL/GenBank/DDBJ databases">
        <authorList>
            <consortium name="Pathogen Informatics"/>
        </authorList>
    </citation>
    <scope>NUCLEOTIDE SEQUENCE [LARGE SCALE GENOMIC DNA]</scope>
    <source>
        <strain evidence="7">L1-83</strain>
    </source>
</reference>
<evidence type="ECO:0000256" key="1">
    <source>
        <dbReference type="ARBA" id="ARBA00023015"/>
    </source>
</evidence>
<keyword evidence="2" id="KW-0238">DNA-binding</keyword>
<dbReference type="PANTHER" id="PTHR30363:SF56">
    <property type="entry name" value="TRANSCRIPTIONAL REGULATOR, DEOR FAMILY"/>
    <property type="match status" value="1"/>
</dbReference>
<dbReference type="GO" id="GO:0003677">
    <property type="term" value="F:DNA binding"/>
    <property type="evidence" value="ECO:0007669"/>
    <property type="project" value="UniProtKB-KW"/>
</dbReference>
<evidence type="ECO:0000256" key="3">
    <source>
        <dbReference type="ARBA" id="ARBA00023163"/>
    </source>
</evidence>
<dbReference type="PROSITE" id="PS00894">
    <property type="entry name" value="HTH_DEOR_1"/>
    <property type="match status" value="1"/>
</dbReference>
<dbReference type="InterPro" id="IPR036388">
    <property type="entry name" value="WH-like_DNA-bd_sf"/>
</dbReference>
<dbReference type="STRING" id="360807.ERS852392_00054"/>
<dbReference type="InterPro" id="IPR037171">
    <property type="entry name" value="NagB/RpiA_transferase-like"/>
</dbReference>
<dbReference type="EMBL" id="CVRS01000081">
    <property type="protein sequence ID" value="CRL40462.1"/>
    <property type="molecule type" value="Genomic_DNA"/>
</dbReference>
<dbReference type="Gene3D" id="1.10.10.10">
    <property type="entry name" value="Winged helix-like DNA-binding domain superfamily/Winged helix DNA-binding domain"/>
    <property type="match status" value="1"/>
</dbReference>
<gene>
    <name evidence="6" type="ORF">DW707_09875</name>
    <name evidence="5" type="ORF">RIL183_26311</name>
</gene>
<dbReference type="SMART" id="SM00420">
    <property type="entry name" value="HTH_DEOR"/>
    <property type="match status" value="1"/>
</dbReference>
<dbReference type="Proteomes" id="UP000286271">
    <property type="component" value="Unassembled WGS sequence"/>
</dbReference>